<accession>A0A0V0H8D6</accession>
<proteinExistence type="predicted"/>
<name>A0A0V0H8D6_SOLCH</name>
<dbReference type="AlphaFoldDB" id="A0A0V0H8D6"/>
<organism evidence="1">
    <name type="scientific">Solanum chacoense</name>
    <name type="common">Chaco potato</name>
    <dbReference type="NCBI Taxonomy" id="4108"/>
    <lineage>
        <taxon>Eukaryota</taxon>
        <taxon>Viridiplantae</taxon>
        <taxon>Streptophyta</taxon>
        <taxon>Embryophyta</taxon>
        <taxon>Tracheophyta</taxon>
        <taxon>Spermatophyta</taxon>
        <taxon>Magnoliopsida</taxon>
        <taxon>eudicotyledons</taxon>
        <taxon>Gunneridae</taxon>
        <taxon>Pentapetalae</taxon>
        <taxon>asterids</taxon>
        <taxon>lamiids</taxon>
        <taxon>Solanales</taxon>
        <taxon>Solanaceae</taxon>
        <taxon>Solanoideae</taxon>
        <taxon>Solaneae</taxon>
        <taxon>Solanum</taxon>
    </lineage>
</organism>
<dbReference type="EMBL" id="GEDG01023626">
    <property type="protein sequence ID" value="JAP16596.1"/>
    <property type="molecule type" value="Transcribed_RNA"/>
</dbReference>
<evidence type="ECO:0000313" key="1">
    <source>
        <dbReference type="EMBL" id="JAP16596.1"/>
    </source>
</evidence>
<reference evidence="1" key="1">
    <citation type="submission" date="2015-12" db="EMBL/GenBank/DDBJ databases">
        <title>Gene expression during late stages of embryo sac development: a critical building block for successful pollen-pistil interactions.</title>
        <authorList>
            <person name="Liu Y."/>
            <person name="Joly V."/>
            <person name="Sabar M."/>
            <person name="Matton D.P."/>
        </authorList>
    </citation>
    <scope>NUCLEOTIDE SEQUENCE</scope>
</reference>
<sequence length="62" mass="7324">MSARNSNRPDRTRHQSNHRVFYKVCYKLDLGLAEKVSSPLVEQHLGPSHEFSWSRMNCHEQQ</sequence>
<protein>
    <submittedName>
        <fullName evidence="1">Putative ovule protein</fullName>
    </submittedName>
</protein>